<dbReference type="InterPro" id="IPR009057">
    <property type="entry name" value="Homeodomain-like_sf"/>
</dbReference>
<gene>
    <name evidence="2" type="ORF">SDC9_152468</name>
</gene>
<reference evidence="2" key="1">
    <citation type="submission" date="2019-08" db="EMBL/GenBank/DDBJ databases">
        <authorList>
            <person name="Kucharzyk K."/>
            <person name="Murdoch R.W."/>
            <person name="Higgins S."/>
            <person name="Loffler F."/>
        </authorList>
    </citation>
    <scope>NUCLEOTIDE SEQUENCE</scope>
</reference>
<name>A0A645ET52_9ZZZZ</name>
<dbReference type="InterPro" id="IPR024978">
    <property type="entry name" value="Homeodomain_phBC6A51-type"/>
</dbReference>
<sequence length="140" mass="16391">MSDRNDKALAKLATKYRKAQLDETQKKVAEEIAYKGLTGKKEEEIAKEYNVNRSTIWRWKALPAFNEEVNRIVREYQKSHLVDVNNILIQILQEGSEKSKLKAIELYYRNQGLFKDNLQVTETQEVNVSIDDILKEIEDM</sequence>
<comment type="caution">
    <text evidence="2">The sequence shown here is derived from an EMBL/GenBank/DDBJ whole genome shotgun (WGS) entry which is preliminary data.</text>
</comment>
<dbReference type="Gene3D" id="1.10.10.60">
    <property type="entry name" value="Homeodomain-like"/>
    <property type="match status" value="1"/>
</dbReference>
<protein>
    <recommendedName>
        <fullName evidence="1">Homeodomain phBC6A51-type domain-containing protein</fullName>
    </recommendedName>
</protein>
<evidence type="ECO:0000259" key="1">
    <source>
        <dbReference type="Pfam" id="PF13022"/>
    </source>
</evidence>
<proteinExistence type="predicted"/>
<accession>A0A645ET52</accession>
<dbReference type="SUPFAM" id="SSF46689">
    <property type="entry name" value="Homeodomain-like"/>
    <property type="match status" value="1"/>
</dbReference>
<dbReference type="AlphaFoldDB" id="A0A645ET52"/>
<feature type="domain" description="Homeodomain phBC6A51-type" evidence="1">
    <location>
        <begin position="17"/>
        <end position="129"/>
    </location>
</feature>
<dbReference type="Pfam" id="PF13022">
    <property type="entry name" value="HTH_Tnp_1_2"/>
    <property type="match status" value="1"/>
</dbReference>
<dbReference type="EMBL" id="VSSQ01051133">
    <property type="protein sequence ID" value="MPN05218.1"/>
    <property type="molecule type" value="Genomic_DNA"/>
</dbReference>
<evidence type="ECO:0000313" key="2">
    <source>
        <dbReference type="EMBL" id="MPN05218.1"/>
    </source>
</evidence>
<organism evidence="2">
    <name type="scientific">bioreactor metagenome</name>
    <dbReference type="NCBI Taxonomy" id="1076179"/>
    <lineage>
        <taxon>unclassified sequences</taxon>
        <taxon>metagenomes</taxon>
        <taxon>ecological metagenomes</taxon>
    </lineage>
</organism>